<dbReference type="PANTHER" id="PTHR23502">
    <property type="entry name" value="MAJOR FACILITATOR SUPERFAMILY"/>
    <property type="match status" value="1"/>
</dbReference>
<dbReference type="AlphaFoldDB" id="A0A9N8ZEI5"/>
<keyword evidence="2 6" id="KW-0812">Transmembrane</keyword>
<dbReference type="InterPro" id="IPR020846">
    <property type="entry name" value="MFS_dom"/>
</dbReference>
<dbReference type="GO" id="GO:0005886">
    <property type="term" value="C:plasma membrane"/>
    <property type="evidence" value="ECO:0007669"/>
    <property type="project" value="TreeGrafter"/>
</dbReference>
<dbReference type="EMBL" id="CAJVPV010001037">
    <property type="protein sequence ID" value="CAG8484039.1"/>
    <property type="molecule type" value="Genomic_DNA"/>
</dbReference>
<proteinExistence type="predicted"/>
<evidence type="ECO:0000256" key="3">
    <source>
        <dbReference type="ARBA" id="ARBA00022989"/>
    </source>
</evidence>
<sequence length="496" mass="53987">MEHQNPTLKTGEDSGSGVNSKCDTIENVQPALCEKKILQLSLNPSLESIVISSKEKDLLASRESDHDPRNWPAKKKNLILFIIAAAGILAPISSTIFFPALIEVRNDLNTTEVLANGLVAVFILFTGIAPLGWASYSDAYATRRKVYLVSIMLFQITSVICGIANNIWVLMLMRALQACGASAVQSIGAGSISDIFHPHGEFPSISTTTSPLIGPIIGGYLTQYLGWRWIFWFLTIFGGILILIIFFALPETFRKTSPSHSLPQTSPTAPRGRFNPLAPLALLRYPNVSLTLLYVSSVFAIIYVQNTLISKNFTQLYNLRTSDVGLVFLGPSSGYIVGSVIGGKYSDFVFNKSAKKCDGGVGYPEMRLNSTWFAMISLPASYVTYGWMIAHRLGMMFPLIAMFIGGFSCLIVFNSTSTYLVDAFPGRSASAIAVNNFLRSIAAATVSAAAAPLQDALGIGWLYTIMSGLTLIGSGFLVLVYFKGKNWREKLENEGT</sequence>
<evidence type="ECO:0000256" key="1">
    <source>
        <dbReference type="ARBA" id="ARBA00004141"/>
    </source>
</evidence>
<evidence type="ECO:0000313" key="9">
    <source>
        <dbReference type="Proteomes" id="UP000789342"/>
    </source>
</evidence>
<feature type="transmembrane region" description="Helical" evidence="6">
    <location>
        <begin position="229"/>
        <end position="249"/>
    </location>
</feature>
<evidence type="ECO:0000256" key="6">
    <source>
        <dbReference type="SAM" id="Phobius"/>
    </source>
</evidence>
<feature type="transmembrane region" description="Helical" evidence="6">
    <location>
        <begin position="372"/>
        <end position="390"/>
    </location>
</feature>
<feature type="region of interest" description="Disordered" evidence="5">
    <location>
        <begin position="1"/>
        <end position="20"/>
    </location>
</feature>
<evidence type="ECO:0000256" key="5">
    <source>
        <dbReference type="SAM" id="MobiDB-lite"/>
    </source>
</evidence>
<dbReference type="Pfam" id="PF07690">
    <property type="entry name" value="MFS_1"/>
    <property type="match status" value="1"/>
</dbReference>
<dbReference type="GO" id="GO:0022857">
    <property type="term" value="F:transmembrane transporter activity"/>
    <property type="evidence" value="ECO:0007669"/>
    <property type="project" value="InterPro"/>
</dbReference>
<organism evidence="8 9">
    <name type="scientific">Acaulospora morrowiae</name>
    <dbReference type="NCBI Taxonomy" id="94023"/>
    <lineage>
        <taxon>Eukaryota</taxon>
        <taxon>Fungi</taxon>
        <taxon>Fungi incertae sedis</taxon>
        <taxon>Mucoromycota</taxon>
        <taxon>Glomeromycotina</taxon>
        <taxon>Glomeromycetes</taxon>
        <taxon>Diversisporales</taxon>
        <taxon>Acaulosporaceae</taxon>
        <taxon>Acaulospora</taxon>
    </lineage>
</organism>
<feature type="transmembrane region" description="Helical" evidence="6">
    <location>
        <begin position="281"/>
        <end position="304"/>
    </location>
</feature>
<comment type="subcellular location">
    <subcellularLocation>
        <location evidence="1">Membrane</location>
        <topology evidence="1">Multi-pass membrane protein</topology>
    </subcellularLocation>
</comment>
<evidence type="ECO:0000256" key="4">
    <source>
        <dbReference type="ARBA" id="ARBA00023136"/>
    </source>
</evidence>
<reference evidence="8" key="1">
    <citation type="submission" date="2021-06" db="EMBL/GenBank/DDBJ databases">
        <authorList>
            <person name="Kallberg Y."/>
            <person name="Tangrot J."/>
            <person name="Rosling A."/>
        </authorList>
    </citation>
    <scope>NUCLEOTIDE SEQUENCE</scope>
    <source>
        <strain evidence="8">CL551</strain>
    </source>
</reference>
<dbReference type="SUPFAM" id="SSF103473">
    <property type="entry name" value="MFS general substrate transporter"/>
    <property type="match status" value="1"/>
</dbReference>
<feature type="transmembrane region" description="Helical" evidence="6">
    <location>
        <begin position="114"/>
        <end position="134"/>
    </location>
</feature>
<dbReference type="InterPro" id="IPR036259">
    <property type="entry name" value="MFS_trans_sf"/>
</dbReference>
<keyword evidence="4 6" id="KW-0472">Membrane</keyword>
<gene>
    <name evidence="8" type="ORF">AMORRO_LOCUS2449</name>
</gene>
<evidence type="ECO:0000313" key="8">
    <source>
        <dbReference type="EMBL" id="CAG8484039.1"/>
    </source>
</evidence>
<evidence type="ECO:0000256" key="2">
    <source>
        <dbReference type="ARBA" id="ARBA00022692"/>
    </source>
</evidence>
<feature type="transmembrane region" description="Helical" evidence="6">
    <location>
        <begin position="396"/>
        <end position="421"/>
    </location>
</feature>
<accession>A0A9N8ZEI5</accession>
<feature type="transmembrane region" description="Helical" evidence="6">
    <location>
        <begin position="78"/>
        <end position="102"/>
    </location>
</feature>
<keyword evidence="9" id="KW-1185">Reference proteome</keyword>
<dbReference type="OrthoDB" id="3936150at2759"/>
<dbReference type="InterPro" id="IPR011701">
    <property type="entry name" value="MFS"/>
</dbReference>
<feature type="domain" description="Major facilitator superfamily (MFS) profile" evidence="7">
    <location>
        <begin position="79"/>
        <end position="485"/>
    </location>
</feature>
<dbReference type="Gene3D" id="1.20.1720.10">
    <property type="entry name" value="Multidrug resistance protein D"/>
    <property type="match status" value="1"/>
</dbReference>
<name>A0A9N8ZEI5_9GLOM</name>
<dbReference type="PROSITE" id="PS50850">
    <property type="entry name" value="MFS"/>
    <property type="match status" value="1"/>
</dbReference>
<evidence type="ECO:0000259" key="7">
    <source>
        <dbReference type="PROSITE" id="PS50850"/>
    </source>
</evidence>
<dbReference type="Proteomes" id="UP000789342">
    <property type="component" value="Unassembled WGS sequence"/>
</dbReference>
<dbReference type="PANTHER" id="PTHR23502:SF5">
    <property type="entry name" value="QUINIDINE RESISTANCE PROTEIN 3"/>
    <property type="match status" value="1"/>
</dbReference>
<feature type="transmembrane region" description="Helical" evidence="6">
    <location>
        <begin position="459"/>
        <end position="482"/>
    </location>
</feature>
<feature type="transmembrane region" description="Helical" evidence="6">
    <location>
        <begin position="146"/>
        <end position="168"/>
    </location>
</feature>
<keyword evidence="3 6" id="KW-1133">Transmembrane helix</keyword>
<comment type="caution">
    <text evidence="8">The sequence shown here is derived from an EMBL/GenBank/DDBJ whole genome shotgun (WGS) entry which is preliminary data.</text>
</comment>
<protein>
    <submittedName>
        <fullName evidence="8">4914_t:CDS:1</fullName>
    </submittedName>
</protein>
<feature type="transmembrane region" description="Helical" evidence="6">
    <location>
        <begin position="324"/>
        <end position="343"/>
    </location>
</feature>